<comment type="function">
    <text evidence="3">Required for formate dehydrogenase (FDH) activity. Acts as a sulfur carrier protein that transfers sulfur from IscS to the molybdenum cofactor prior to its insertion into FDH.</text>
</comment>
<feature type="active site" description="Cysteine persulfide intermediate" evidence="3">
    <location>
        <position position="111"/>
    </location>
</feature>
<dbReference type="HAMAP" id="MF_00187">
    <property type="entry name" value="FdhD"/>
    <property type="match status" value="1"/>
</dbReference>
<gene>
    <name evidence="3" type="primary">fdhD</name>
    <name evidence="4" type="ORF">dsmv_3765</name>
</gene>
<protein>
    <recommendedName>
        <fullName evidence="3">Sulfur carrier protein FdhD</fullName>
    </recommendedName>
</protein>
<dbReference type="GO" id="GO:0097163">
    <property type="term" value="F:sulfur carrier activity"/>
    <property type="evidence" value="ECO:0007669"/>
    <property type="project" value="UniProtKB-UniRule"/>
</dbReference>
<dbReference type="STRING" id="897.B2D07_10500"/>
<reference evidence="4 5" key="1">
    <citation type="journal article" date="2013" name="Genome Announc.">
        <title>Draft genome sequences for three mercury-methylating, sulfate-reducing bacteria.</title>
        <authorList>
            <person name="Brown S.D."/>
            <person name="Hurt R.A.Jr."/>
            <person name="Gilmour C.C."/>
            <person name="Elias D.A."/>
        </authorList>
    </citation>
    <scope>NUCLEOTIDE SEQUENCE [LARGE SCALE GENOMIC DNA]</scope>
    <source>
        <strain evidence="4 5">DSM 2059</strain>
    </source>
</reference>
<dbReference type="SUPFAM" id="SSF53927">
    <property type="entry name" value="Cytidine deaminase-like"/>
    <property type="match status" value="1"/>
</dbReference>
<evidence type="ECO:0000256" key="1">
    <source>
        <dbReference type="ARBA" id="ARBA00022490"/>
    </source>
</evidence>
<keyword evidence="5" id="KW-1185">Reference proteome</keyword>
<accession>S7VDR0</accession>
<evidence type="ECO:0000256" key="2">
    <source>
        <dbReference type="ARBA" id="ARBA00023150"/>
    </source>
</evidence>
<dbReference type="GO" id="GO:0006777">
    <property type="term" value="P:Mo-molybdopterin cofactor biosynthetic process"/>
    <property type="evidence" value="ECO:0007669"/>
    <property type="project" value="UniProtKB-UniRule"/>
</dbReference>
<dbReference type="GO" id="GO:0016783">
    <property type="term" value="F:sulfurtransferase activity"/>
    <property type="evidence" value="ECO:0007669"/>
    <property type="project" value="InterPro"/>
</dbReference>
<evidence type="ECO:0000256" key="3">
    <source>
        <dbReference type="HAMAP-Rule" id="MF_00187"/>
    </source>
</evidence>
<dbReference type="Proteomes" id="UP000014977">
    <property type="component" value="Unassembled WGS sequence"/>
</dbReference>
<dbReference type="eggNOG" id="COG1526">
    <property type="taxonomic scope" value="Bacteria"/>
</dbReference>
<dbReference type="RefSeq" id="WP_020875372.1">
    <property type="nucleotide sequence ID" value="NZ_ATHJ01000015.1"/>
</dbReference>
<dbReference type="GO" id="GO:0005737">
    <property type="term" value="C:cytoplasm"/>
    <property type="evidence" value="ECO:0007669"/>
    <property type="project" value="UniProtKB-SubCell"/>
</dbReference>
<comment type="caution">
    <text evidence="3">Lacks conserved residue(s) required for the propagation of feature annotation.</text>
</comment>
<dbReference type="AlphaFoldDB" id="S7VDR0"/>
<proteinExistence type="inferred from homology"/>
<keyword evidence="2 3" id="KW-0501">Molybdenum cofactor biosynthesis</keyword>
<sequence length="271" mass="29613">MESTSSHNIVRCKSGNTLIAETQMLISEEPLSIRVENTPYAVVMRTPGDERFLAAGFCLAEGLVDRVEDFAAIGYCEQMDPNVIAVTLTPQRREKVSDLLARRGYISQTSCGICGKELVKDLIQNMVPSTDTTRIDLAALLERINDDRMQDYQDLYRKTNSAHGAVLFSRDLAVMGLGEDVGRHNALDKAIGQALLENRLPQTVAAVLSSRVSYELVQKCARAGIGTIVSMSRPTALAVDLGGRMNMTLACISKEGDLLIFSGRERLVESG</sequence>
<dbReference type="PANTHER" id="PTHR30592:SF1">
    <property type="entry name" value="SULFUR CARRIER PROTEIN FDHD"/>
    <property type="match status" value="1"/>
</dbReference>
<keyword evidence="1 3" id="KW-0963">Cytoplasm</keyword>
<dbReference type="InterPro" id="IPR003786">
    <property type="entry name" value="FdhD"/>
</dbReference>
<comment type="subcellular location">
    <subcellularLocation>
        <location evidence="3">Cytoplasm</location>
    </subcellularLocation>
</comment>
<comment type="similarity">
    <text evidence="3">Belongs to the FdhD family.</text>
</comment>
<dbReference type="Gene3D" id="3.10.20.10">
    <property type="match status" value="1"/>
</dbReference>
<dbReference type="PANTHER" id="PTHR30592">
    <property type="entry name" value="FORMATE DEHYDROGENASE"/>
    <property type="match status" value="1"/>
</dbReference>
<organism evidence="4 5">
    <name type="scientific">Desulfococcus multivorans DSM 2059</name>
    <dbReference type="NCBI Taxonomy" id="1121405"/>
    <lineage>
        <taxon>Bacteria</taxon>
        <taxon>Pseudomonadati</taxon>
        <taxon>Thermodesulfobacteriota</taxon>
        <taxon>Desulfobacteria</taxon>
        <taxon>Desulfobacterales</taxon>
        <taxon>Desulfococcaceae</taxon>
        <taxon>Desulfococcus</taxon>
    </lineage>
</organism>
<name>S7VDR0_DESML</name>
<dbReference type="Gene3D" id="3.40.140.10">
    <property type="entry name" value="Cytidine Deaminase, domain 2"/>
    <property type="match status" value="1"/>
</dbReference>
<evidence type="ECO:0000313" key="4">
    <source>
        <dbReference type="EMBL" id="EPR44839.1"/>
    </source>
</evidence>
<evidence type="ECO:0000313" key="5">
    <source>
        <dbReference type="Proteomes" id="UP000014977"/>
    </source>
</evidence>
<dbReference type="Pfam" id="PF02634">
    <property type="entry name" value="FdhD-NarQ"/>
    <property type="match status" value="1"/>
</dbReference>
<comment type="caution">
    <text evidence="4">The sequence shown here is derived from an EMBL/GenBank/DDBJ whole genome shotgun (WGS) entry which is preliminary data.</text>
</comment>
<dbReference type="PIRSF" id="PIRSF015626">
    <property type="entry name" value="FdhD"/>
    <property type="match status" value="1"/>
</dbReference>
<dbReference type="InterPro" id="IPR016193">
    <property type="entry name" value="Cytidine_deaminase-like"/>
</dbReference>
<dbReference type="PATRIC" id="fig|1121405.3.peg.250"/>
<dbReference type="NCBIfam" id="TIGR00129">
    <property type="entry name" value="fdhD_narQ"/>
    <property type="match status" value="1"/>
</dbReference>
<dbReference type="EMBL" id="ATHJ01000015">
    <property type="protein sequence ID" value="EPR44839.1"/>
    <property type="molecule type" value="Genomic_DNA"/>
</dbReference>